<dbReference type="EMBL" id="UYRT01024123">
    <property type="protein sequence ID" value="VDK62040.1"/>
    <property type="molecule type" value="Genomic_DNA"/>
</dbReference>
<keyword evidence="2" id="KW-0436">Ligase</keyword>
<keyword evidence="3" id="KW-0547">Nucleotide-binding</keyword>
<dbReference type="PANTHER" id="PTHR43107:SF15">
    <property type="entry name" value="FATTY ACID TRANSPORT PROTEIN 3, ISOFORM A"/>
    <property type="match status" value="1"/>
</dbReference>
<reference evidence="10 11" key="2">
    <citation type="submission" date="2018-11" db="EMBL/GenBank/DDBJ databases">
        <authorList>
            <consortium name="Pathogen Informatics"/>
        </authorList>
    </citation>
    <scope>NUCLEOTIDE SEQUENCE [LARGE SCALE GENOMIC DNA]</scope>
</reference>
<evidence type="ECO:0000256" key="5">
    <source>
        <dbReference type="ARBA" id="ARBA00036527"/>
    </source>
</evidence>
<keyword evidence="8" id="KW-1133">Transmembrane helix</keyword>
<protein>
    <recommendedName>
        <fullName evidence="6">Long-chain-fatty-acid--CoA ligase</fullName>
    </recommendedName>
</protein>
<dbReference type="WBParaSite" id="GPUH_0000836201-mRNA-1">
    <property type="protein sequence ID" value="GPUH_0000836201-mRNA-1"/>
    <property type="gene ID" value="GPUH_0000836201"/>
</dbReference>
<dbReference type="PROSITE" id="PS00455">
    <property type="entry name" value="AMP_BINDING"/>
    <property type="match status" value="1"/>
</dbReference>
<evidence type="ECO:0000256" key="1">
    <source>
        <dbReference type="ARBA" id="ARBA00006432"/>
    </source>
</evidence>
<dbReference type="GO" id="GO:0044539">
    <property type="term" value="P:long-chain fatty acid import into cell"/>
    <property type="evidence" value="ECO:0007669"/>
    <property type="project" value="TreeGrafter"/>
</dbReference>
<comment type="catalytic activity">
    <reaction evidence="5">
        <text>a very long-chain fatty acid + ATP + CoA = a very long-chain fatty acyl-CoA + AMP + diphosphate</text>
        <dbReference type="Rhea" id="RHEA:54536"/>
        <dbReference type="ChEBI" id="CHEBI:30616"/>
        <dbReference type="ChEBI" id="CHEBI:33019"/>
        <dbReference type="ChEBI" id="CHEBI:57287"/>
        <dbReference type="ChEBI" id="CHEBI:58950"/>
        <dbReference type="ChEBI" id="CHEBI:138261"/>
        <dbReference type="ChEBI" id="CHEBI:456215"/>
    </reaction>
    <physiologicalReaction direction="left-to-right" evidence="5">
        <dbReference type="Rhea" id="RHEA:54537"/>
    </physiologicalReaction>
</comment>
<name>A0A183DI12_9BILA</name>
<feature type="transmembrane region" description="Helical" evidence="8">
    <location>
        <begin position="74"/>
        <end position="94"/>
    </location>
</feature>
<evidence type="ECO:0000313" key="12">
    <source>
        <dbReference type="WBParaSite" id="GPUH_0000836201-mRNA-1"/>
    </source>
</evidence>
<dbReference type="InterPro" id="IPR042099">
    <property type="entry name" value="ANL_N_sf"/>
</dbReference>
<dbReference type="PANTHER" id="PTHR43107">
    <property type="entry name" value="LONG-CHAIN FATTY ACID TRANSPORT PROTEIN"/>
    <property type="match status" value="1"/>
</dbReference>
<keyword evidence="4" id="KW-0067">ATP-binding</keyword>
<keyword evidence="8" id="KW-0812">Transmembrane</keyword>
<dbReference type="SUPFAM" id="SSF56801">
    <property type="entry name" value="Acetyl-CoA synthetase-like"/>
    <property type="match status" value="1"/>
</dbReference>
<feature type="transmembrane region" description="Helical" evidence="8">
    <location>
        <begin position="114"/>
        <end position="133"/>
    </location>
</feature>
<feature type="domain" description="AMP-dependent synthetase/ligase" evidence="9">
    <location>
        <begin position="30"/>
        <end position="171"/>
    </location>
</feature>
<dbReference type="GO" id="GO:0005886">
    <property type="term" value="C:plasma membrane"/>
    <property type="evidence" value="ECO:0007669"/>
    <property type="project" value="TreeGrafter"/>
</dbReference>
<accession>A0A183DI12</accession>
<organism evidence="12">
    <name type="scientific">Gongylonema pulchrum</name>
    <dbReference type="NCBI Taxonomy" id="637853"/>
    <lineage>
        <taxon>Eukaryota</taxon>
        <taxon>Metazoa</taxon>
        <taxon>Ecdysozoa</taxon>
        <taxon>Nematoda</taxon>
        <taxon>Chromadorea</taxon>
        <taxon>Rhabditida</taxon>
        <taxon>Spirurina</taxon>
        <taxon>Spiruromorpha</taxon>
        <taxon>Spiruroidea</taxon>
        <taxon>Gongylonematidae</taxon>
        <taxon>Gongylonema</taxon>
    </lineage>
</organism>
<dbReference type="Proteomes" id="UP000271098">
    <property type="component" value="Unassembled WGS sequence"/>
</dbReference>
<dbReference type="InterPro" id="IPR000873">
    <property type="entry name" value="AMP-dep_synth/lig_dom"/>
</dbReference>
<comment type="similarity">
    <text evidence="1">Belongs to the ATP-dependent AMP-binding enzyme family.</text>
</comment>
<evidence type="ECO:0000313" key="11">
    <source>
        <dbReference type="Proteomes" id="UP000271098"/>
    </source>
</evidence>
<sequence length="195" mass="21927">MRVYVVDDVTSAENGIVPLAVKISRTSPDEPIVEEKPTFRSVLCYIFTSGTTGNPKPAVIKHYSVCSLQNMYKLVAVGFSGLWPLELITFLRYYWMAMGVAKSFGIYTSDRMYVMMPIYHSAGGILGIGQVVLQGSTAVVRKKFSASNFWKDCSKHDCTVSQYIGEMCRFVVFAFSKNEIWNSVRRGGTLWDRVL</sequence>
<keyword evidence="8" id="KW-0472">Membrane</keyword>
<comment type="catalytic activity">
    <reaction evidence="7">
        <text>tetracosanoate + ATP + CoA = tetracosanoyl-CoA + AMP + diphosphate</text>
        <dbReference type="Rhea" id="RHEA:33639"/>
        <dbReference type="ChEBI" id="CHEBI:30616"/>
        <dbReference type="ChEBI" id="CHEBI:31014"/>
        <dbReference type="ChEBI" id="CHEBI:33019"/>
        <dbReference type="ChEBI" id="CHEBI:57287"/>
        <dbReference type="ChEBI" id="CHEBI:65052"/>
        <dbReference type="ChEBI" id="CHEBI:456215"/>
    </reaction>
    <physiologicalReaction direction="left-to-right" evidence="7">
        <dbReference type="Rhea" id="RHEA:33640"/>
    </physiologicalReaction>
</comment>
<dbReference type="OrthoDB" id="288590at2759"/>
<dbReference type="Gene3D" id="3.40.50.12780">
    <property type="entry name" value="N-terminal domain of ligase-like"/>
    <property type="match status" value="1"/>
</dbReference>
<evidence type="ECO:0000256" key="6">
    <source>
        <dbReference type="ARBA" id="ARBA00041297"/>
    </source>
</evidence>
<dbReference type="Pfam" id="PF00501">
    <property type="entry name" value="AMP-binding"/>
    <property type="match status" value="1"/>
</dbReference>
<evidence type="ECO:0000256" key="3">
    <source>
        <dbReference type="ARBA" id="ARBA00022741"/>
    </source>
</evidence>
<dbReference type="GO" id="GO:0004467">
    <property type="term" value="F:long-chain fatty acid-CoA ligase activity"/>
    <property type="evidence" value="ECO:0007669"/>
    <property type="project" value="TreeGrafter"/>
</dbReference>
<keyword evidence="11" id="KW-1185">Reference proteome</keyword>
<proteinExistence type="inferred from homology"/>
<dbReference type="GO" id="GO:0005789">
    <property type="term" value="C:endoplasmic reticulum membrane"/>
    <property type="evidence" value="ECO:0007669"/>
    <property type="project" value="TreeGrafter"/>
</dbReference>
<evidence type="ECO:0000256" key="4">
    <source>
        <dbReference type="ARBA" id="ARBA00022840"/>
    </source>
</evidence>
<dbReference type="InterPro" id="IPR020845">
    <property type="entry name" value="AMP-binding_CS"/>
</dbReference>
<dbReference type="GO" id="GO:0005324">
    <property type="term" value="F:long-chain fatty acid transmembrane transporter activity"/>
    <property type="evidence" value="ECO:0007669"/>
    <property type="project" value="TreeGrafter"/>
</dbReference>
<evidence type="ECO:0000259" key="9">
    <source>
        <dbReference type="Pfam" id="PF00501"/>
    </source>
</evidence>
<evidence type="ECO:0000256" key="7">
    <source>
        <dbReference type="ARBA" id="ARBA00048666"/>
    </source>
</evidence>
<evidence type="ECO:0000313" key="10">
    <source>
        <dbReference type="EMBL" id="VDK62040.1"/>
    </source>
</evidence>
<evidence type="ECO:0000256" key="2">
    <source>
        <dbReference type="ARBA" id="ARBA00022598"/>
    </source>
</evidence>
<gene>
    <name evidence="10" type="ORF">GPUH_LOCUS8353</name>
</gene>
<dbReference type="GO" id="GO:0005524">
    <property type="term" value="F:ATP binding"/>
    <property type="evidence" value="ECO:0007669"/>
    <property type="project" value="UniProtKB-KW"/>
</dbReference>
<evidence type="ECO:0000256" key="8">
    <source>
        <dbReference type="SAM" id="Phobius"/>
    </source>
</evidence>
<reference evidence="12" key="1">
    <citation type="submission" date="2016-06" db="UniProtKB">
        <authorList>
            <consortium name="WormBaseParasite"/>
        </authorList>
    </citation>
    <scope>IDENTIFICATION</scope>
</reference>
<dbReference type="AlphaFoldDB" id="A0A183DI12"/>